<name>A0A1B2DG90_9BACL</name>
<feature type="domain" description="ABC transmembrane type-1" evidence="8">
    <location>
        <begin position="72"/>
        <end position="261"/>
    </location>
</feature>
<organism evidence="9">
    <name type="scientific">Paenibacillus sp. BIHB 4019</name>
    <dbReference type="NCBI Taxonomy" id="1870819"/>
    <lineage>
        <taxon>Bacteria</taxon>
        <taxon>Bacillati</taxon>
        <taxon>Bacillota</taxon>
        <taxon>Bacilli</taxon>
        <taxon>Bacillales</taxon>
        <taxon>Paenibacillaceae</taxon>
        <taxon>Paenibacillus</taxon>
    </lineage>
</organism>
<sequence>MSYTRKLALRNYIVEIFLLIASLIIIVPLLMMIFGSFMTSSEVLRFKLALPDKWMFSNYTQVFKEGGLGRAFLNGLLITGVSSIVNIITSSAAAFILVRRESKLSSFLYMFFFMGLIAPMSIITTIRVVQWLGFYGSITSVIFIYAALNVAFSVFLYSGFIKSIPRALDEVAFLEGASMLAVFFRIITPLIVPVNATVAIMVFMSVWNDITIPLYFLTDSSDWTMPLSVYNFYGKYSRDWNLIFADLVMTSLPVLVLYLFAQKYIVSGLTAGAVKG</sequence>
<dbReference type="Gene3D" id="1.10.3720.10">
    <property type="entry name" value="MetI-like"/>
    <property type="match status" value="1"/>
</dbReference>
<dbReference type="PANTHER" id="PTHR43744">
    <property type="entry name" value="ABC TRANSPORTER PERMEASE PROTEIN MG189-RELATED-RELATED"/>
    <property type="match status" value="1"/>
</dbReference>
<dbReference type="EMBL" id="CP016808">
    <property type="protein sequence ID" value="ANY66705.1"/>
    <property type="molecule type" value="Genomic_DNA"/>
</dbReference>
<dbReference type="GO" id="GO:0055085">
    <property type="term" value="P:transmembrane transport"/>
    <property type="evidence" value="ECO:0007669"/>
    <property type="project" value="InterPro"/>
</dbReference>
<keyword evidence="6 7" id="KW-0472">Membrane</keyword>
<dbReference type="GO" id="GO:0005886">
    <property type="term" value="C:plasma membrane"/>
    <property type="evidence" value="ECO:0007669"/>
    <property type="project" value="UniProtKB-SubCell"/>
</dbReference>
<dbReference type="InterPro" id="IPR035906">
    <property type="entry name" value="MetI-like_sf"/>
</dbReference>
<evidence type="ECO:0000256" key="2">
    <source>
        <dbReference type="ARBA" id="ARBA00022448"/>
    </source>
</evidence>
<evidence type="ECO:0000313" key="9">
    <source>
        <dbReference type="EMBL" id="ANY66705.1"/>
    </source>
</evidence>
<evidence type="ECO:0000256" key="7">
    <source>
        <dbReference type="RuleBase" id="RU363032"/>
    </source>
</evidence>
<feature type="transmembrane region" description="Helical" evidence="7">
    <location>
        <begin position="107"/>
        <end position="128"/>
    </location>
</feature>
<accession>A0A1B2DG90</accession>
<feature type="transmembrane region" description="Helical" evidence="7">
    <location>
        <begin position="12"/>
        <end position="38"/>
    </location>
</feature>
<keyword evidence="4 7" id="KW-0812">Transmembrane</keyword>
<dbReference type="RefSeq" id="WP_099517988.1">
    <property type="nucleotide sequence ID" value="NZ_CP016808.1"/>
</dbReference>
<keyword evidence="5 7" id="KW-1133">Transmembrane helix</keyword>
<proteinExistence type="inferred from homology"/>
<protein>
    <submittedName>
        <fullName evidence="9">Sugar ABC transporter permease</fullName>
    </submittedName>
</protein>
<dbReference type="AlphaFoldDB" id="A0A1B2DG90"/>
<dbReference type="InterPro" id="IPR000515">
    <property type="entry name" value="MetI-like"/>
</dbReference>
<dbReference type="SUPFAM" id="SSF161098">
    <property type="entry name" value="MetI-like"/>
    <property type="match status" value="1"/>
</dbReference>
<evidence type="ECO:0000259" key="8">
    <source>
        <dbReference type="PROSITE" id="PS50928"/>
    </source>
</evidence>
<evidence type="ECO:0000256" key="6">
    <source>
        <dbReference type="ARBA" id="ARBA00023136"/>
    </source>
</evidence>
<gene>
    <name evidence="9" type="ORF">BBD42_09690</name>
</gene>
<dbReference type="PROSITE" id="PS50928">
    <property type="entry name" value="ABC_TM1"/>
    <property type="match status" value="1"/>
</dbReference>
<evidence type="ECO:0000256" key="3">
    <source>
        <dbReference type="ARBA" id="ARBA00022475"/>
    </source>
</evidence>
<feature type="transmembrane region" description="Helical" evidence="7">
    <location>
        <begin position="239"/>
        <end position="261"/>
    </location>
</feature>
<comment type="subcellular location">
    <subcellularLocation>
        <location evidence="1 7">Cell membrane</location>
        <topology evidence="1 7">Multi-pass membrane protein</topology>
    </subcellularLocation>
</comment>
<reference evidence="9" key="1">
    <citation type="submission" date="2016-08" db="EMBL/GenBank/DDBJ databases">
        <title>Complete Genome Seqeunce of Paenibacillus sp. BIHB 4019 from tea rhizoplane.</title>
        <authorList>
            <person name="Thakur R."/>
            <person name="Swarnkar M.K."/>
            <person name="Gulati A."/>
        </authorList>
    </citation>
    <scope>NUCLEOTIDE SEQUENCE [LARGE SCALE GENOMIC DNA]</scope>
    <source>
        <strain evidence="9">BIHB4019</strain>
    </source>
</reference>
<keyword evidence="3" id="KW-1003">Cell membrane</keyword>
<feature type="transmembrane region" description="Helical" evidence="7">
    <location>
        <begin position="71"/>
        <end position="98"/>
    </location>
</feature>
<keyword evidence="2 7" id="KW-0813">Transport</keyword>
<dbReference type="PANTHER" id="PTHR43744:SF12">
    <property type="entry name" value="ABC TRANSPORTER PERMEASE PROTEIN MG189-RELATED"/>
    <property type="match status" value="1"/>
</dbReference>
<feature type="transmembrane region" description="Helical" evidence="7">
    <location>
        <begin position="134"/>
        <end position="160"/>
    </location>
</feature>
<dbReference type="CDD" id="cd06261">
    <property type="entry name" value="TM_PBP2"/>
    <property type="match status" value="1"/>
</dbReference>
<dbReference type="Pfam" id="PF00528">
    <property type="entry name" value="BPD_transp_1"/>
    <property type="match status" value="1"/>
</dbReference>
<comment type="similarity">
    <text evidence="7">Belongs to the binding-protein-dependent transport system permease family.</text>
</comment>
<evidence type="ECO:0000256" key="1">
    <source>
        <dbReference type="ARBA" id="ARBA00004651"/>
    </source>
</evidence>
<evidence type="ECO:0000256" key="4">
    <source>
        <dbReference type="ARBA" id="ARBA00022692"/>
    </source>
</evidence>
<evidence type="ECO:0000256" key="5">
    <source>
        <dbReference type="ARBA" id="ARBA00022989"/>
    </source>
</evidence>